<dbReference type="AlphaFoldDB" id="A3QJL3"/>
<proteinExistence type="predicted"/>
<keyword evidence="1" id="KW-0472">Membrane</keyword>
<feature type="transmembrane region" description="Helical" evidence="1">
    <location>
        <begin position="80"/>
        <end position="104"/>
    </location>
</feature>
<dbReference type="OrthoDB" id="1631120at2"/>
<evidence type="ECO:0000259" key="2">
    <source>
        <dbReference type="Pfam" id="PF05232"/>
    </source>
</evidence>
<evidence type="ECO:0000313" key="3">
    <source>
        <dbReference type="EMBL" id="ABO25661.1"/>
    </source>
</evidence>
<dbReference type="Pfam" id="PF05232">
    <property type="entry name" value="BTP"/>
    <property type="match status" value="2"/>
</dbReference>
<name>A3QJL3_SHELP</name>
<keyword evidence="1 3" id="KW-0812">Transmembrane</keyword>
<feature type="transmembrane region" description="Helical" evidence="1">
    <location>
        <begin position="38"/>
        <end position="60"/>
    </location>
</feature>
<dbReference type="HOGENOM" id="CLU_120004_0_0_6"/>
<evidence type="ECO:0000313" key="4">
    <source>
        <dbReference type="Proteomes" id="UP000001558"/>
    </source>
</evidence>
<feature type="domain" description="Chlorhexidine efflux transporter" evidence="2">
    <location>
        <begin position="74"/>
        <end position="135"/>
    </location>
</feature>
<evidence type="ECO:0000256" key="1">
    <source>
        <dbReference type="SAM" id="Phobius"/>
    </source>
</evidence>
<accession>A3QJL3</accession>
<dbReference type="TCDB" id="2.A.117.1.11">
    <property type="family name" value="the chlorhexadine exporter (chx) family"/>
</dbReference>
<dbReference type="Proteomes" id="UP000001558">
    <property type="component" value="Chromosome"/>
</dbReference>
<dbReference type="InterPro" id="IPR058208">
    <property type="entry name" value="PACE"/>
</dbReference>
<feature type="domain" description="Chlorhexidine efflux transporter" evidence="2">
    <location>
        <begin position="5"/>
        <end position="65"/>
    </location>
</feature>
<feature type="transmembrane region" description="Helical" evidence="1">
    <location>
        <begin position="12"/>
        <end position="32"/>
    </location>
</feature>
<reference evidence="3 4" key="1">
    <citation type="submission" date="2007-03" db="EMBL/GenBank/DDBJ databases">
        <title>Complete sequence of Shewanella loihica PV-4.</title>
        <authorList>
            <consortium name="US DOE Joint Genome Institute"/>
            <person name="Copeland A."/>
            <person name="Lucas S."/>
            <person name="Lapidus A."/>
            <person name="Barry K."/>
            <person name="Detter J.C."/>
            <person name="Glavina del Rio T."/>
            <person name="Hammon N."/>
            <person name="Israni S."/>
            <person name="Dalin E."/>
            <person name="Tice H."/>
            <person name="Pitluck S."/>
            <person name="Chain P."/>
            <person name="Malfatti S."/>
            <person name="Shin M."/>
            <person name="Vergez L."/>
            <person name="Schmutz J."/>
            <person name="Larimer F."/>
            <person name="Land M."/>
            <person name="Hauser L."/>
            <person name="Kyrpides N."/>
            <person name="Mikhailova N."/>
            <person name="Romine M.F."/>
            <person name="Serres G."/>
            <person name="Fredrickson J."/>
            <person name="Tiedje J."/>
            <person name="Richardson P."/>
        </authorList>
    </citation>
    <scope>NUCLEOTIDE SEQUENCE [LARGE SCALE GENOMIC DNA]</scope>
    <source>
        <strain evidence="4">ATCC BAA-1088 / PV-4</strain>
    </source>
</reference>
<dbReference type="RefSeq" id="WP_011867589.1">
    <property type="nucleotide sequence ID" value="NC_009092.1"/>
</dbReference>
<dbReference type="eggNOG" id="COG4125">
    <property type="taxonomic scope" value="Bacteria"/>
</dbReference>
<protein>
    <submittedName>
        <fullName evidence="3">Transmembrane pair domain protein</fullName>
    </submittedName>
</protein>
<dbReference type="KEGG" id="slo:Shew_3795"/>
<keyword evidence="4" id="KW-1185">Reference proteome</keyword>
<dbReference type="NCBIfam" id="NF033664">
    <property type="entry name" value="PACE_transport"/>
    <property type="match status" value="1"/>
</dbReference>
<dbReference type="EMBL" id="CP000606">
    <property type="protein sequence ID" value="ABO25661.1"/>
    <property type="molecule type" value="Genomic_DNA"/>
</dbReference>
<keyword evidence="1" id="KW-1133">Transmembrane helix</keyword>
<gene>
    <name evidence="3" type="ordered locus">Shew_3795</name>
</gene>
<sequence>MQHKTRFDRIRYLVGFELGAMVLAVPLGAWLTSVDSRALLALAIGMSLIAAAWNYGYNLLFDRAMLYFKSTMVKSMADRVWHSLLFELGLLFISVPIMAAYLSISLWQAFWLDIGFVVFYLVFNYCYTYLYEKFFYASRG</sequence>
<organism evidence="3 4">
    <name type="scientific">Shewanella loihica (strain ATCC BAA-1088 / PV-4)</name>
    <dbReference type="NCBI Taxonomy" id="323850"/>
    <lineage>
        <taxon>Bacteria</taxon>
        <taxon>Pseudomonadati</taxon>
        <taxon>Pseudomonadota</taxon>
        <taxon>Gammaproteobacteria</taxon>
        <taxon>Alteromonadales</taxon>
        <taxon>Shewanellaceae</taxon>
        <taxon>Shewanella</taxon>
    </lineage>
</organism>
<feature type="transmembrane region" description="Helical" evidence="1">
    <location>
        <begin position="110"/>
        <end position="130"/>
    </location>
</feature>
<dbReference type="STRING" id="323850.Shew_3795"/>
<dbReference type="InterPro" id="IPR007896">
    <property type="entry name" value="BTP_bacteria"/>
</dbReference>